<sequence length="84" mass="9386">MKKLQDSMKKFDEKYVKVEALSAEDKSGTYGGTKYVLKYGVPPILKYGVPDFPITSKYGVPVVAEYGVPSIKLMYGVPQNLDFE</sequence>
<dbReference type="AlphaFoldDB" id="A0A1I0DKM0"/>
<evidence type="ECO:0000313" key="1">
    <source>
        <dbReference type="EMBL" id="SET32213.1"/>
    </source>
</evidence>
<dbReference type="Proteomes" id="UP000199800">
    <property type="component" value="Unassembled WGS sequence"/>
</dbReference>
<evidence type="ECO:0000313" key="2">
    <source>
        <dbReference type="Proteomes" id="UP000199800"/>
    </source>
</evidence>
<dbReference type="STRING" id="29364.SAMN04487772_1157"/>
<name>A0A1I0DKM0_9FIRM</name>
<gene>
    <name evidence="1" type="ORF">SAMN04487772_1157</name>
</gene>
<organism evidence="1 2">
    <name type="scientific">[Clostridium] polysaccharolyticum</name>
    <dbReference type="NCBI Taxonomy" id="29364"/>
    <lineage>
        <taxon>Bacteria</taxon>
        <taxon>Bacillati</taxon>
        <taxon>Bacillota</taxon>
        <taxon>Clostridia</taxon>
        <taxon>Lachnospirales</taxon>
        <taxon>Lachnospiraceae</taxon>
    </lineage>
</organism>
<dbReference type="RefSeq" id="WP_092478133.1">
    <property type="nucleotide sequence ID" value="NZ_FOHN01000015.1"/>
</dbReference>
<proteinExistence type="predicted"/>
<keyword evidence="2" id="KW-1185">Reference proteome</keyword>
<reference evidence="1 2" key="1">
    <citation type="submission" date="2016-10" db="EMBL/GenBank/DDBJ databases">
        <authorList>
            <person name="de Groot N.N."/>
        </authorList>
    </citation>
    <scope>NUCLEOTIDE SEQUENCE [LARGE SCALE GENOMIC DNA]</scope>
    <source>
        <strain evidence="1 2">DSM 1801</strain>
    </source>
</reference>
<accession>A0A1I0DKM0</accession>
<dbReference type="EMBL" id="FOHN01000015">
    <property type="protein sequence ID" value="SET32213.1"/>
    <property type="molecule type" value="Genomic_DNA"/>
</dbReference>
<protein>
    <submittedName>
        <fullName evidence="1">Uncharacterized protein</fullName>
    </submittedName>
</protein>